<accession>A0A0L0DP22</accession>
<dbReference type="InterPro" id="IPR013783">
    <property type="entry name" value="Ig-like_fold"/>
</dbReference>
<dbReference type="Gene3D" id="2.60.40.10">
    <property type="entry name" value="Immunoglobulins"/>
    <property type="match status" value="1"/>
</dbReference>
<dbReference type="InterPro" id="IPR029058">
    <property type="entry name" value="AB_hydrolase_fold"/>
</dbReference>
<organism evidence="1 2">
    <name type="scientific">Thecamonas trahens ATCC 50062</name>
    <dbReference type="NCBI Taxonomy" id="461836"/>
    <lineage>
        <taxon>Eukaryota</taxon>
        <taxon>Apusozoa</taxon>
        <taxon>Apusomonadida</taxon>
        <taxon>Apusomonadidae</taxon>
        <taxon>Thecamonas</taxon>
    </lineage>
</organism>
<dbReference type="PANTHER" id="PTHR48098:SF6">
    <property type="entry name" value="FERRI-BACILLIBACTIN ESTERASE BESA"/>
    <property type="match status" value="1"/>
</dbReference>
<proteinExistence type="predicted"/>
<dbReference type="Proteomes" id="UP000054408">
    <property type="component" value="Unassembled WGS sequence"/>
</dbReference>
<dbReference type="GeneID" id="25568085"/>
<dbReference type="RefSeq" id="XP_013754030.1">
    <property type="nucleotide sequence ID" value="XM_013898576.1"/>
</dbReference>
<dbReference type="SUPFAM" id="SSF53474">
    <property type="entry name" value="alpha/beta-Hydrolases"/>
    <property type="match status" value="1"/>
</dbReference>
<dbReference type="InterPro" id="IPR050583">
    <property type="entry name" value="Mycobacterial_A85_antigen"/>
</dbReference>
<evidence type="ECO:0000313" key="1">
    <source>
        <dbReference type="EMBL" id="KNC54015.1"/>
    </source>
</evidence>
<dbReference type="CDD" id="cd02859">
    <property type="entry name" value="E_set_AMPKbeta_like_N"/>
    <property type="match status" value="1"/>
</dbReference>
<keyword evidence="2" id="KW-1185">Reference proteome</keyword>
<dbReference type="InterPro" id="IPR000801">
    <property type="entry name" value="Esterase-like"/>
</dbReference>
<dbReference type="OrthoDB" id="446683at2759"/>
<dbReference type="InterPro" id="IPR014756">
    <property type="entry name" value="Ig_E-set"/>
</dbReference>
<dbReference type="Gene3D" id="3.40.50.1820">
    <property type="entry name" value="alpha/beta hydrolase"/>
    <property type="match status" value="1"/>
</dbReference>
<dbReference type="Pfam" id="PF00756">
    <property type="entry name" value="Esterase"/>
    <property type="match status" value="1"/>
</dbReference>
<protein>
    <submittedName>
        <fullName evidence="1">1 carbohydrate esterase</fullName>
    </submittedName>
</protein>
<dbReference type="AlphaFoldDB" id="A0A0L0DP22"/>
<sequence>MDDAEALVDMLGDWIKITFVFTAPAEVSPSTVLLAGDFNGWASTSDGRGAVHLVRDADDGEAGASTCGSRWTTTMRLVDGYYRYKYVVDGEYYADPAAGASEAYGFHNSVLRVGHGGVTAASISSGAALAYPIPPVPHAAADAFVVVRPHELPHDALSAAYGFEPRPLYVYLPPQLRGGRGAGDDDGVGLPVLYVLDGQHAFGKQASHGMFLHSALDALWASGEVEPFIAVAIPALALKRKQEYVPRSFLGDGGAGSVESGLEGHDGPTPFLHFLLTVVKPYATALLGASFGGLTALMAALHAPQTFGAVAGLSPSFWFLDSYGVSAATAAAEVFGEEGDGPRTRMYFGVGGKDDELAQLYETRGVVDALIGAGLAIGDEVVLAEHADGAHNESSWAAHLPAAIPFLFPGGKRR</sequence>
<reference evidence="1 2" key="1">
    <citation type="submission" date="2010-05" db="EMBL/GenBank/DDBJ databases">
        <title>The Genome Sequence of Thecamonas trahens ATCC 50062.</title>
        <authorList>
            <consortium name="The Broad Institute Genome Sequencing Platform"/>
            <person name="Russ C."/>
            <person name="Cuomo C."/>
            <person name="Shea T."/>
            <person name="Young S.K."/>
            <person name="Zeng Q."/>
            <person name="Koehrsen M."/>
            <person name="Haas B."/>
            <person name="Borodovsky M."/>
            <person name="Guigo R."/>
            <person name="Alvarado L."/>
            <person name="Berlin A."/>
            <person name="Bochicchio J."/>
            <person name="Borenstein D."/>
            <person name="Chapman S."/>
            <person name="Chen Z."/>
            <person name="Freedman E."/>
            <person name="Gellesch M."/>
            <person name="Goldberg J."/>
            <person name="Griggs A."/>
            <person name="Gujja S."/>
            <person name="Heilman E."/>
            <person name="Heiman D."/>
            <person name="Hepburn T."/>
            <person name="Howarth C."/>
            <person name="Jen D."/>
            <person name="Larson L."/>
            <person name="Mehta T."/>
            <person name="Park D."/>
            <person name="Pearson M."/>
            <person name="Roberts A."/>
            <person name="Saif S."/>
            <person name="Shenoy N."/>
            <person name="Sisk P."/>
            <person name="Stolte C."/>
            <person name="Sykes S."/>
            <person name="Thomson T."/>
            <person name="Walk T."/>
            <person name="White J."/>
            <person name="Yandava C."/>
            <person name="Burger G."/>
            <person name="Gray M.W."/>
            <person name="Holland P.W.H."/>
            <person name="King N."/>
            <person name="Lang F.B.F."/>
            <person name="Roger A.J."/>
            <person name="Ruiz-Trillo I."/>
            <person name="Lander E."/>
            <person name="Nusbaum C."/>
        </authorList>
    </citation>
    <scope>NUCLEOTIDE SEQUENCE [LARGE SCALE GENOMIC DNA]</scope>
    <source>
        <strain evidence="1 2">ATCC 50062</strain>
    </source>
</reference>
<gene>
    <name evidence="1" type="ORF">AMSG_09672</name>
</gene>
<dbReference type="SUPFAM" id="SSF81296">
    <property type="entry name" value="E set domains"/>
    <property type="match status" value="1"/>
</dbReference>
<dbReference type="PANTHER" id="PTHR48098">
    <property type="entry name" value="ENTEROCHELIN ESTERASE-RELATED"/>
    <property type="match status" value="1"/>
</dbReference>
<dbReference type="EMBL" id="GL349485">
    <property type="protein sequence ID" value="KNC54015.1"/>
    <property type="molecule type" value="Genomic_DNA"/>
</dbReference>
<name>A0A0L0DP22_THETB</name>
<evidence type="ECO:0000313" key="2">
    <source>
        <dbReference type="Proteomes" id="UP000054408"/>
    </source>
</evidence>